<keyword evidence="6" id="KW-0238">DNA-binding</keyword>
<evidence type="ECO:0000256" key="5">
    <source>
        <dbReference type="ARBA" id="ARBA00022490"/>
    </source>
</evidence>
<evidence type="ECO:0000256" key="1">
    <source>
        <dbReference type="ARBA" id="ARBA00004286"/>
    </source>
</evidence>
<dbReference type="Proteomes" id="UP000035301">
    <property type="component" value="Unassembled WGS sequence"/>
</dbReference>
<reference evidence="8 9" key="1">
    <citation type="journal article" date="2015" name="Int. J. Syst. Evol. Microbiol.">
        <title>Methanoculleus sediminis sp. nov., a methanogen from sediments near a submarine mud volcano.</title>
        <authorList>
            <person name="Chen S.C."/>
            <person name="Chen M.F."/>
            <person name="Lai M.C."/>
            <person name="Weng C.Y."/>
            <person name="Wu S.Y."/>
            <person name="Lin S."/>
            <person name="Yang T.F."/>
            <person name="Chen P.C."/>
        </authorList>
    </citation>
    <scope>NUCLEOTIDE SEQUENCE [LARGE SCALE GENOMIC DNA]</scope>
    <source>
        <strain evidence="8 9">S3Fa</strain>
    </source>
</reference>
<dbReference type="GeneID" id="4846707"/>
<keyword evidence="4" id="KW-0158">Chromosome</keyword>
<evidence type="ECO:0000256" key="2">
    <source>
        <dbReference type="ARBA" id="ARBA00004496"/>
    </source>
</evidence>
<dbReference type="Gene3D" id="1.10.20.10">
    <property type="entry name" value="Histone, subunit A"/>
    <property type="match status" value="1"/>
</dbReference>
<keyword evidence="5" id="KW-0963">Cytoplasm</keyword>
<dbReference type="STRING" id="1550566.SZ63_11925"/>
<dbReference type="InterPro" id="IPR003958">
    <property type="entry name" value="CBFA_NFYB_domain"/>
</dbReference>
<dbReference type="OrthoDB" id="7514at2157"/>
<organism evidence="8 9">
    <name type="scientific">Methanoculleus sediminis</name>
    <dbReference type="NCBI Taxonomy" id="1550566"/>
    <lineage>
        <taxon>Archaea</taxon>
        <taxon>Methanobacteriati</taxon>
        <taxon>Methanobacteriota</taxon>
        <taxon>Stenosarchaea group</taxon>
        <taxon>Methanomicrobia</taxon>
        <taxon>Methanomicrobiales</taxon>
        <taxon>Methanomicrobiaceae</taxon>
        <taxon>Methanoculleus</taxon>
    </lineage>
</organism>
<dbReference type="SUPFAM" id="SSF47113">
    <property type="entry name" value="Histone-fold"/>
    <property type="match status" value="1"/>
</dbReference>
<protein>
    <submittedName>
        <fullName evidence="8">Histone</fullName>
    </submittedName>
</protein>
<evidence type="ECO:0000313" key="9">
    <source>
        <dbReference type="Proteomes" id="UP000035301"/>
    </source>
</evidence>
<dbReference type="PANTHER" id="PTHR47828:SF1">
    <property type="entry name" value="ARCHAEAL HISTONE A"/>
    <property type="match status" value="1"/>
</dbReference>
<dbReference type="Pfam" id="PF00808">
    <property type="entry name" value="CBFD_NFYB_HMF"/>
    <property type="match status" value="1"/>
</dbReference>
<dbReference type="NCBIfam" id="NF043032">
    <property type="entry name" value="archaea_histone"/>
    <property type="match status" value="1"/>
</dbReference>
<dbReference type="InterPro" id="IPR009072">
    <property type="entry name" value="Histone-fold"/>
</dbReference>
<comment type="similarity">
    <text evidence="3">Belongs to the archaeal histone HMF family.</text>
</comment>
<evidence type="ECO:0000256" key="4">
    <source>
        <dbReference type="ARBA" id="ARBA00022454"/>
    </source>
</evidence>
<name>A0A0H1QWJ6_9EURY</name>
<dbReference type="EMBL" id="JXOJ01000008">
    <property type="protein sequence ID" value="KLK87290.1"/>
    <property type="molecule type" value="Genomic_DNA"/>
</dbReference>
<evidence type="ECO:0000256" key="6">
    <source>
        <dbReference type="ARBA" id="ARBA00023125"/>
    </source>
</evidence>
<dbReference type="CDD" id="cd22909">
    <property type="entry name" value="HFD_archaea_histone-like"/>
    <property type="match status" value="1"/>
</dbReference>
<comment type="caution">
    <text evidence="8">The sequence shown here is derived from an EMBL/GenBank/DDBJ whole genome shotgun (WGS) entry which is preliminary data.</text>
</comment>
<dbReference type="GO" id="GO:0005694">
    <property type="term" value="C:chromosome"/>
    <property type="evidence" value="ECO:0007669"/>
    <property type="project" value="UniProtKB-SubCell"/>
</dbReference>
<dbReference type="GO" id="GO:0046982">
    <property type="term" value="F:protein heterodimerization activity"/>
    <property type="evidence" value="ECO:0007669"/>
    <property type="project" value="InterPro"/>
</dbReference>
<dbReference type="AlphaFoldDB" id="A0A0H1QWJ6"/>
<dbReference type="InterPro" id="IPR050947">
    <property type="entry name" value="Archaeal_histone_HMF"/>
</dbReference>
<evidence type="ECO:0000259" key="7">
    <source>
        <dbReference type="Pfam" id="PF00808"/>
    </source>
</evidence>
<keyword evidence="9" id="KW-1185">Reference proteome</keyword>
<dbReference type="PANTHER" id="PTHR47828">
    <property type="entry name" value="ARCHAEAL HISTONE A"/>
    <property type="match status" value="1"/>
</dbReference>
<dbReference type="RefSeq" id="WP_011843678.1">
    <property type="nucleotide sequence ID" value="NZ_JXOJ01000008.1"/>
</dbReference>
<comment type="subcellular location">
    <subcellularLocation>
        <location evidence="1">Chromosome</location>
    </subcellularLocation>
    <subcellularLocation>
        <location evidence="2">Cytoplasm</location>
    </subcellularLocation>
</comment>
<dbReference type="InterPro" id="IPR050004">
    <property type="entry name" value="HmfB-like"/>
</dbReference>
<gene>
    <name evidence="8" type="ORF">SZ63_11925</name>
</gene>
<evidence type="ECO:0000313" key="8">
    <source>
        <dbReference type="EMBL" id="KLK87290.1"/>
    </source>
</evidence>
<evidence type="ECO:0000256" key="3">
    <source>
        <dbReference type="ARBA" id="ARBA00008264"/>
    </source>
</evidence>
<sequence length="68" mass="7072">MADLPIAAVVRIAKKNGAERVGSDAAAALVTKAEAYIAELTKEANRLAQHAGRKTIKAEDVDLAVKSA</sequence>
<dbReference type="GO" id="GO:0005737">
    <property type="term" value="C:cytoplasm"/>
    <property type="evidence" value="ECO:0007669"/>
    <property type="project" value="UniProtKB-SubCell"/>
</dbReference>
<accession>A0A0H1QWJ6</accession>
<dbReference type="GO" id="GO:0003677">
    <property type="term" value="F:DNA binding"/>
    <property type="evidence" value="ECO:0007669"/>
    <property type="project" value="UniProtKB-KW"/>
</dbReference>
<proteinExistence type="inferred from homology"/>
<feature type="domain" description="Transcription factor CBF/NF-Y/archaeal histone" evidence="7">
    <location>
        <begin position="3"/>
        <end position="65"/>
    </location>
</feature>
<dbReference type="PATRIC" id="fig|1550566.3.peg.2607"/>